<dbReference type="AlphaFoldDB" id="A0A840U162"/>
<gene>
    <name evidence="1" type="ORF">HNQ92_005651</name>
</gene>
<evidence type="ECO:0000313" key="1">
    <source>
        <dbReference type="EMBL" id="MBB5287487.1"/>
    </source>
</evidence>
<dbReference type="EMBL" id="JACHGF010000019">
    <property type="protein sequence ID" value="MBB5287487.1"/>
    <property type="molecule type" value="Genomic_DNA"/>
</dbReference>
<comment type="caution">
    <text evidence="1">The sequence shown here is derived from an EMBL/GenBank/DDBJ whole genome shotgun (WGS) entry which is preliminary data.</text>
</comment>
<evidence type="ECO:0000313" key="2">
    <source>
        <dbReference type="Proteomes" id="UP000557307"/>
    </source>
</evidence>
<dbReference type="Proteomes" id="UP000557307">
    <property type="component" value="Unassembled WGS sequence"/>
</dbReference>
<protein>
    <recommendedName>
        <fullName evidence="3">Lasso RiPP family leader peptide-containing protein</fullName>
    </recommendedName>
</protein>
<dbReference type="RefSeq" id="WP_281380786.1">
    <property type="nucleotide sequence ID" value="NZ_JACHGF010000019.1"/>
</dbReference>
<name>A0A840U162_9BACT</name>
<organism evidence="1 2">
    <name type="scientific">Rhabdobacter roseus</name>
    <dbReference type="NCBI Taxonomy" id="1655419"/>
    <lineage>
        <taxon>Bacteria</taxon>
        <taxon>Pseudomonadati</taxon>
        <taxon>Bacteroidota</taxon>
        <taxon>Cytophagia</taxon>
        <taxon>Cytophagales</taxon>
        <taxon>Cytophagaceae</taxon>
        <taxon>Rhabdobacter</taxon>
    </lineage>
</organism>
<proteinExistence type="predicted"/>
<sequence>MKAPSTKKAYKYPVLTRRGTLAKLTLKTGSLSDSFSPYSA</sequence>
<reference evidence="1 2" key="1">
    <citation type="submission" date="2020-08" db="EMBL/GenBank/DDBJ databases">
        <title>Genomic Encyclopedia of Type Strains, Phase IV (KMG-IV): sequencing the most valuable type-strain genomes for metagenomic binning, comparative biology and taxonomic classification.</title>
        <authorList>
            <person name="Goeker M."/>
        </authorList>
    </citation>
    <scope>NUCLEOTIDE SEQUENCE [LARGE SCALE GENOMIC DNA]</scope>
    <source>
        <strain evidence="1 2">DSM 105074</strain>
    </source>
</reference>
<accession>A0A840U162</accession>
<evidence type="ECO:0008006" key="3">
    <source>
        <dbReference type="Google" id="ProtNLM"/>
    </source>
</evidence>
<keyword evidence="2" id="KW-1185">Reference proteome</keyword>